<sequence length="800" mass="90371">MTVHDPIKQEMEKIEIPKELHERSIRGIQQAKYELASGRNKAAKKVAKILGLTAASLVIAVTIGAATSPTFAEYVKSWFSFYKTDEGIKKAVSAGFGEPINREVTDQGITFKVKEVIQDELRISLLYSVEKDGKSVESDRLFDTFIPRGTDDDPYANRYEVVDTEGNVLPLRMEHTRVGNDRILILSLQSLAAGRGKSSIPELPHKIIVRFDINQIGDTRGKWQLEVPLDLMKAKAATVVVPINKRYTSPLGFRIDFHELRHGSSTSEMVLQVHETQAWRSAMKREPMFRYEVKDSEGNTVAARDGLNRKDLGLQSVNTIDRVFSGQGTLGHVEYRNSFVPFKDAKELSLFVTAIYLQEHLSTPIEVALPPKALLQKPLVKEVNGSKVTFKTRMKTEEQHESLKDGRTVFQGKGWILELDQQLGSSRLDLQWHLQSVLDRGSRFETATVLERDAEGNHRNRTMFFFADQASLPDSLSLQLMGGTKITPIDWSVPLVASSEPLPPMVDELIYEMTVEQLEPELVNKAERAIRELMPNQPAELYGAADYSDKWLLYTKDNSGSMAIVDKATAEPISVQRTIPYYELDKSIQETVEEMLRKLHPEQPIRFKTANRHRSIKDDHWLIQNEQANMVIDAHTGNVDSAAISYTAGKFDERAKSAAEQAFEQFSKGKSISFMEMKRVWSPKQHVWEFYRDGSLLAQVGVESNQVWLVQQSFKDDHPGDEAKARKMYANQSYTGDQAIAKVGSTIQQVFGVALKDYKVSVQLNEYTFSKKGSPSISGTVNARGEFWRLELLPFEGMQE</sequence>
<dbReference type="Gene3D" id="2.60.40.1630">
    <property type="entry name" value="bacillus anthracis domain"/>
    <property type="match status" value="1"/>
</dbReference>
<feature type="domain" description="DUF4179" evidence="2">
    <location>
        <begin position="45"/>
        <end position="130"/>
    </location>
</feature>
<reference evidence="3 4" key="1">
    <citation type="submission" date="2020-09" db="EMBL/GenBank/DDBJ databases">
        <title>Paenibacillus sp. CAU 1523 isolated from sand of Haeundae Beach.</title>
        <authorList>
            <person name="Kim W."/>
        </authorList>
    </citation>
    <scope>NUCLEOTIDE SEQUENCE [LARGE SCALE GENOMIC DNA]</scope>
    <source>
        <strain evidence="3 4">CAU 1523</strain>
    </source>
</reference>
<organism evidence="3 4">
    <name type="scientific">Paenibacillus arenosi</name>
    <dbReference type="NCBI Taxonomy" id="2774142"/>
    <lineage>
        <taxon>Bacteria</taxon>
        <taxon>Bacillati</taxon>
        <taxon>Bacillota</taxon>
        <taxon>Bacilli</taxon>
        <taxon>Bacillales</taxon>
        <taxon>Paenibacillaceae</taxon>
        <taxon>Paenibacillus</taxon>
    </lineage>
</organism>
<keyword evidence="1" id="KW-1133">Transmembrane helix</keyword>
<feature type="transmembrane region" description="Helical" evidence="1">
    <location>
        <begin position="49"/>
        <end position="67"/>
    </location>
</feature>
<evidence type="ECO:0000313" key="3">
    <source>
        <dbReference type="EMBL" id="MBD8497717.1"/>
    </source>
</evidence>
<dbReference type="EMBL" id="JACYTN010000002">
    <property type="protein sequence ID" value="MBD8497717.1"/>
    <property type="molecule type" value="Genomic_DNA"/>
</dbReference>
<evidence type="ECO:0000256" key="1">
    <source>
        <dbReference type="SAM" id="Phobius"/>
    </source>
</evidence>
<proteinExistence type="predicted"/>
<accession>A0ABR9AUA6</accession>
<evidence type="ECO:0000313" key="4">
    <source>
        <dbReference type="Proteomes" id="UP000634529"/>
    </source>
</evidence>
<protein>
    <submittedName>
        <fullName evidence="3">DUF4179 domain-containing protein</fullName>
    </submittedName>
</protein>
<keyword evidence="4" id="KW-1185">Reference proteome</keyword>
<keyword evidence="1" id="KW-0812">Transmembrane</keyword>
<dbReference type="Pfam" id="PF13786">
    <property type="entry name" value="DUF4179"/>
    <property type="match status" value="1"/>
</dbReference>
<dbReference type="RefSeq" id="WP_192024107.1">
    <property type="nucleotide sequence ID" value="NZ_JACYTN010000002.1"/>
</dbReference>
<comment type="caution">
    <text evidence="3">The sequence shown here is derived from an EMBL/GenBank/DDBJ whole genome shotgun (WGS) entry which is preliminary data.</text>
</comment>
<dbReference type="InterPro" id="IPR025436">
    <property type="entry name" value="DUF4179"/>
</dbReference>
<gene>
    <name evidence="3" type="ORF">IFO66_05290</name>
</gene>
<evidence type="ECO:0000259" key="2">
    <source>
        <dbReference type="Pfam" id="PF13786"/>
    </source>
</evidence>
<keyword evidence="1" id="KW-0472">Membrane</keyword>
<name>A0ABR9AUA6_9BACL</name>
<dbReference type="Proteomes" id="UP000634529">
    <property type="component" value="Unassembled WGS sequence"/>
</dbReference>